<comment type="caution">
    <text evidence="2">The sequence shown here is derived from an EMBL/GenBank/DDBJ whole genome shotgun (WGS) entry which is preliminary data.</text>
</comment>
<name>A0A225VDN9_9STRA</name>
<proteinExistence type="predicted"/>
<keyword evidence="3" id="KW-1185">Reference proteome</keyword>
<sequence>MSDLQVAHDQLAELRDLAESDLNEADILLTHLASRIRESQATRMPKRERSPPSSPPQLPPLKTPRSDRPVSPPPNQDRPEIEGPEGQEHQQPDPRESGDADAEA</sequence>
<feature type="compositionally biased region" description="Pro residues" evidence="1">
    <location>
        <begin position="52"/>
        <end position="62"/>
    </location>
</feature>
<accession>A0A225VDN9</accession>
<feature type="region of interest" description="Disordered" evidence="1">
    <location>
        <begin position="36"/>
        <end position="104"/>
    </location>
</feature>
<organism evidence="2 3">
    <name type="scientific">Phytophthora megakarya</name>
    <dbReference type="NCBI Taxonomy" id="4795"/>
    <lineage>
        <taxon>Eukaryota</taxon>
        <taxon>Sar</taxon>
        <taxon>Stramenopiles</taxon>
        <taxon>Oomycota</taxon>
        <taxon>Peronosporomycetes</taxon>
        <taxon>Peronosporales</taxon>
        <taxon>Peronosporaceae</taxon>
        <taxon>Phytophthora</taxon>
    </lineage>
</organism>
<evidence type="ECO:0000313" key="2">
    <source>
        <dbReference type="EMBL" id="OWZ02917.1"/>
    </source>
</evidence>
<evidence type="ECO:0000256" key="1">
    <source>
        <dbReference type="SAM" id="MobiDB-lite"/>
    </source>
</evidence>
<protein>
    <submittedName>
        <fullName evidence="2">Uncharacterized protein</fullName>
    </submittedName>
</protein>
<dbReference type="AlphaFoldDB" id="A0A225VDN9"/>
<dbReference type="Proteomes" id="UP000198211">
    <property type="component" value="Unassembled WGS sequence"/>
</dbReference>
<feature type="compositionally biased region" description="Basic and acidic residues" evidence="1">
    <location>
        <begin position="77"/>
        <end position="98"/>
    </location>
</feature>
<reference evidence="3" key="1">
    <citation type="submission" date="2017-03" db="EMBL/GenBank/DDBJ databases">
        <title>Phytopthora megakarya and P. palmivora, two closely related causual agents of cacao black pod achieved similar genome size and gene model numbers by different mechanisms.</title>
        <authorList>
            <person name="Ali S."/>
            <person name="Shao J."/>
            <person name="Larry D.J."/>
            <person name="Kronmiller B."/>
            <person name="Shen D."/>
            <person name="Strem M.D."/>
            <person name="Melnick R.L."/>
            <person name="Guiltinan M.J."/>
            <person name="Tyler B.M."/>
            <person name="Meinhardt L.W."/>
            <person name="Bailey B.A."/>
        </authorList>
    </citation>
    <scope>NUCLEOTIDE SEQUENCE [LARGE SCALE GENOMIC DNA]</scope>
    <source>
        <strain evidence="3">zdho120</strain>
    </source>
</reference>
<feature type="compositionally biased region" description="Basic and acidic residues" evidence="1">
    <location>
        <begin position="36"/>
        <end position="50"/>
    </location>
</feature>
<gene>
    <name evidence="2" type="ORF">PHMEG_00025439</name>
</gene>
<dbReference type="EMBL" id="NBNE01005854">
    <property type="protein sequence ID" value="OWZ02917.1"/>
    <property type="molecule type" value="Genomic_DNA"/>
</dbReference>
<evidence type="ECO:0000313" key="3">
    <source>
        <dbReference type="Proteomes" id="UP000198211"/>
    </source>
</evidence>